<keyword evidence="1" id="KW-0805">Transcription regulation</keyword>
<dbReference type="InterPro" id="IPR018060">
    <property type="entry name" value="HTH_AraC"/>
</dbReference>
<dbReference type="EMBL" id="MCGH01000001">
    <property type="protein sequence ID" value="ODM08375.1"/>
    <property type="molecule type" value="Genomic_DNA"/>
</dbReference>
<dbReference type="PROSITE" id="PS01124">
    <property type="entry name" value="HTH_ARAC_FAMILY_2"/>
    <property type="match status" value="1"/>
</dbReference>
<sequence length="295" mass="34606">MQNTIYIKHEIANVINIAKIITIHYFEYGKDYKFNGESHDFWEIIYSDKGHVCITRGEHEFMLEQGELVFLRPNLYHNICSDGKHAANVFIISFDTNSSAMRYFEDKVIKIPDRLKGLISQIIAEGKSAFILPMPDPKLRELIPKEDSMIGAQQLVRLNLEQFLILLLRHEQQTKINNQLFTSKSKFDNHIAAQIKKLLEDHLFDKITVSQISEQLHYGKTHLSTAFKKVYNRSIIDYYTFIKIEEAKRLIREENNSITEISTILKFDTPQYFSKRFKQYVSMSPKEYLLSVKVD</sequence>
<dbReference type="GO" id="GO:0043565">
    <property type="term" value="F:sequence-specific DNA binding"/>
    <property type="evidence" value="ECO:0007669"/>
    <property type="project" value="InterPro"/>
</dbReference>
<proteinExistence type="predicted"/>
<evidence type="ECO:0000259" key="4">
    <source>
        <dbReference type="PROSITE" id="PS01124"/>
    </source>
</evidence>
<dbReference type="GO" id="GO:0003700">
    <property type="term" value="F:DNA-binding transcription factor activity"/>
    <property type="evidence" value="ECO:0007669"/>
    <property type="project" value="InterPro"/>
</dbReference>
<protein>
    <submittedName>
        <fullName evidence="5">HTH-type transcriptional activator Btr</fullName>
    </submittedName>
</protein>
<dbReference type="Proteomes" id="UP000094067">
    <property type="component" value="Unassembled WGS sequence"/>
</dbReference>
<dbReference type="Gene3D" id="1.10.10.60">
    <property type="entry name" value="Homeodomain-like"/>
    <property type="match status" value="2"/>
</dbReference>
<comment type="caution">
    <text evidence="5">The sequence shown here is derived from an EMBL/GenBank/DDBJ whole genome shotgun (WGS) entry which is preliminary data.</text>
</comment>
<organism evidence="5 6">
    <name type="scientific">Eisenbergiella tayi</name>
    <dbReference type="NCBI Taxonomy" id="1432052"/>
    <lineage>
        <taxon>Bacteria</taxon>
        <taxon>Bacillati</taxon>
        <taxon>Bacillota</taxon>
        <taxon>Clostridia</taxon>
        <taxon>Lachnospirales</taxon>
        <taxon>Lachnospiraceae</taxon>
        <taxon>Eisenbergiella</taxon>
    </lineage>
</organism>
<evidence type="ECO:0000313" key="5">
    <source>
        <dbReference type="EMBL" id="ODM08375.1"/>
    </source>
</evidence>
<reference evidence="5 6" key="1">
    <citation type="submission" date="2016-07" db="EMBL/GenBank/DDBJ databases">
        <title>Characterization of isolates of Eisenbergiella tayi derived from blood cultures, using whole genome sequencing.</title>
        <authorList>
            <person name="Burdz T."/>
            <person name="Wiebe D."/>
            <person name="Huynh C."/>
            <person name="Bernard K."/>
        </authorList>
    </citation>
    <scope>NUCLEOTIDE SEQUENCE [LARGE SCALE GENOMIC DNA]</scope>
    <source>
        <strain evidence="5 6">NML 110608</strain>
    </source>
</reference>
<feature type="domain" description="HTH araC/xylS-type" evidence="4">
    <location>
        <begin position="193"/>
        <end position="291"/>
    </location>
</feature>
<evidence type="ECO:0000313" key="6">
    <source>
        <dbReference type="Proteomes" id="UP000094067"/>
    </source>
</evidence>
<evidence type="ECO:0000256" key="1">
    <source>
        <dbReference type="ARBA" id="ARBA00023015"/>
    </source>
</evidence>
<evidence type="ECO:0000256" key="3">
    <source>
        <dbReference type="ARBA" id="ARBA00023163"/>
    </source>
</evidence>
<name>A0A1E3AI03_9FIRM</name>
<dbReference type="SUPFAM" id="SSF46689">
    <property type="entry name" value="Homeodomain-like"/>
    <property type="match status" value="2"/>
</dbReference>
<dbReference type="InterPro" id="IPR037923">
    <property type="entry name" value="HTH-like"/>
</dbReference>
<dbReference type="SUPFAM" id="SSF51215">
    <property type="entry name" value="Regulatory protein AraC"/>
    <property type="match status" value="1"/>
</dbReference>
<dbReference type="Pfam" id="PF02311">
    <property type="entry name" value="AraC_binding"/>
    <property type="match status" value="1"/>
</dbReference>
<dbReference type="RefSeq" id="WP_069150815.1">
    <property type="nucleotide sequence ID" value="NZ_MCGH01000001.1"/>
</dbReference>
<dbReference type="Gene3D" id="2.60.120.10">
    <property type="entry name" value="Jelly Rolls"/>
    <property type="match status" value="1"/>
</dbReference>
<dbReference type="PANTHER" id="PTHR43280:SF28">
    <property type="entry name" value="HTH-TYPE TRANSCRIPTIONAL ACTIVATOR RHAS"/>
    <property type="match status" value="1"/>
</dbReference>
<keyword evidence="3" id="KW-0804">Transcription</keyword>
<evidence type="ECO:0000256" key="2">
    <source>
        <dbReference type="ARBA" id="ARBA00023125"/>
    </source>
</evidence>
<dbReference type="PANTHER" id="PTHR43280">
    <property type="entry name" value="ARAC-FAMILY TRANSCRIPTIONAL REGULATOR"/>
    <property type="match status" value="1"/>
</dbReference>
<dbReference type="AlphaFoldDB" id="A0A1E3AI03"/>
<dbReference type="InterPro" id="IPR014710">
    <property type="entry name" value="RmlC-like_jellyroll"/>
</dbReference>
<dbReference type="InterPro" id="IPR003313">
    <property type="entry name" value="AraC-bd"/>
</dbReference>
<dbReference type="SMART" id="SM00342">
    <property type="entry name" value="HTH_ARAC"/>
    <property type="match status" value="1"/>
</dbReference>
<gene>
    <name evidence="5" type="primary">btr_1</name>
    <name evidence="5" type="ORF">BEI61_00004</name>
</gene>
<keyword evidence="2" id="KW-0238">DNA-binding</keyword>
<accession>A0A1E3AI03</accession>
<dbReference type="InterPro" id="IPR009057">
    <property type="entry name" value="Homeodomain-like_sf"/>
</dbReference>
<dbReference type="Pfam" id="PF12833">
    <property type="entry name" value="HTH_18"/>
    <property type="match status" value="1"/>
</dbReference>